<gene>
    <name evidence="2" type="ORF">B0A55_13425</name>
</gene>
<dbReference type="Proteomes" id="UP000309340">
    <property type="component" value="Unassembled WGS sequence"/>
</dbReference>
<evidence type="ECO:0000256" key="1">
    <source>
        <dbReference type="SAM" id="MobiDB-lite"/>
    </source>
</evidence>
<sequence>MAELIRDTAFGHLVRFVTRGRYLKYAEEADPSIWTRYIDEKKSGYLAHHGDANPPEGDAEMEGIGGVRTRDDQFTLQSPATGRDPTRTPSDHSSRTRVADEDGQVNHASGVK</sequence>
<comment type="caution">
    <text evidence="2">The sequence shown here is derived from an EMBL/GenBank/DDBJ whole genome shotgun (WGS) entry which is preliminary data.</text>
</comment>
<feature type="compositionally biased region" description="Basic and acidic residues" evidence="1">
    <location>
        <begin position="84"/>
        <end position="100"/>
    </location>
</feature>
<dbReference type="AlphaFoldDB" id="A0A4U0VKS4"/>
<evidence type="ECO:0000313" key="2">
    <source>
        <dbReference type="EMBL" id="TKA49854.1"/>
    </source>
</evidence>
<proteinExistence type="predicted"/>
<name>A0A4U0VKS4_9PEZI</name>
<dbReference type="OrthoDB" id="3357846at2759"/>
<organism evidence="2 3">
    <name type="scientific">Friedmanniomyces simplex</name>
    <dbReference type="NCBI Taxonomy" id="329884"/>
    <lineage>
        <taxon>Eukaryota</taxon>
        <taxon>Fungi</taxon>
        <taxon>Dikarya</taxon>
        <taxon>Ascomycota</taxon>
        <taxon>Pezizomycotina</taxon>
        <taxon>Dothideomycetes</taxon>
        <taxon>Dothideomycetidae</taxon>
        <taxon>Mycosphaerellales</taxon>
        <taxon>Teratosphaeriaceae</taxon>
        <taxon>Friedmanniomyces</taxon>
    </lineage>
</organism>
<accession>A0A4U0VKS4</accession>
<reference evidence="2 3" key="1">
    <citation type="submission" date="2017-03" db="EMBL/GenBank/DDBJ databases">
        <title>Genomes of endolithic fungi from Antarctica.</title>
        <authorList>
            <person name="Coleine C."/>
            <person name="Masonjones S."/>
            <person name="Stajich J.E."/>
        </authorList>
    </citation>
    <scope>NUCLEOTIDE SEQUENCE [LARGE SCALE GENOMIC DNA]</scope>
    <source>
        <strain evidence="2 3">CCFEE 5184</strain>
    </source>
</reference>
<evidence type="ECO:0000313" key="3">
    <source>
        <dbReference type="Proteomes" id="UP000309340"/>
    </source>
</evidence>
<dbReference type="EMBL" id="NAJQ01002071">
    <property type="protein sequence ID" value="TKA49854.1"/>
    <property type="molecule type" value="Genomic_DNA"/>
</dbReference>
<keyword evidence="3" id="KW-1185">Reference proteome</keyword>
<dbReference type="STRING" id="329884.A0A4U0VKS4"/>
<protein>
    <submittedName>
        <fullName evidence="2">Uncharacterized protein</fullName>
    </submittedName>
</protein>
<feature type="region of interest" description="Disordered" evidence="1">
    <location>
        <begin position="45"/>
        <end position="112"/>
    </location>
</feature>
<feature type="non-terminal residue" evidence="2">
    <location>
        <position position="112"/>
    </location>
</feature>